<name>A0A8H7S1F4_9FUNG</name>
<keyword evidence="8" id="KW-1185">Reference proteome</keyword>
<dbReference type="EC" id="2.7.11.1" evidence="1"/>
<sequence length="698" mass="79474">MTTVYSIQKSVTTTATVTTTGGGVSVGGNNYGSLGRRQNKQQKYYSKPHTIQSGGMLTSYTALPPSPPHKHKQQTPQQNSMRASSLDSTLSTNSRDVIVGDQWIVLSRIGEGSFGEVFEVQDIDTHRRYAIKREPLDVHSPQLKHESIMYDILTGGRGIPQCQWYGEHDDFACIVIDLLGPSLRELYEAVSFISLDIVVQLGCQMIYILEDTHNRGIVYRDVKPDNFLFPSEFHLPEYAEIHDHLVSEGAEGNVSHSPKPSCQDIFETWGLNKSSSSSSSPSPLSFEAPKISVVDFGLATWWRNPATNKPYSQSKRRIKNKTGTARYASLNVHRGKAHSRRDDIESLGYLLLELTLGSLPWTGIQARNSKAGWDRMKELKEETVLSDLCAGLPRGFLQFIEYARGLRFSDQPDYDYLRQLMRDSLDHNSEMSQLVQPGTAEGKQRQQHYGSYHQSQNHQHQHQNSKQQQIVSIGNNNNNNNIRRNSDKRRPSIKNNNNHYSKSNNNGKTATSSVYNQEGVFMMDDLVQELPIVGGHQEEQQHQQRGGGSGRRRRNSSRKLTISKGTNNHHGYNHNNNASGGRQQQHQQQQQHTHHNQHYHHHNHNHHESPPRRNNGNKISTPPSPPAASSFQKFIENQNNNNRRKRSVGWNTHKHDNSNKYHQHYHHHHNHHPPDPTLHVKEPSWGEDKHGAPWGHYY</sequence>
<dbReference type="PANTHER" id="PTHR11909">
    <property type="entry name" value="CASEIN KINASE-RELATED"/>
    <property type="match status" value="1"/>
</dbReference>
<feature type="region of interest" description="Disordered" evidence="5">
    <location>
        <begin position="536"/>
        <end position="684"/>
    </location>
</feature>
<dbReference type="InterPro" id="IPR050235">
    <property type="entry name" value="CK1_Ser-Thr_kinase"/>
</dbReference>
<dbReference type="PROSITE" id="PS00108">
    <property type="entry name" value="PROTEIN_KINASE_ST"/>
    <property type="match status" value="1"/>
</dbReference>
<organism evidence="7 8">
    <name type="scientific">Circinella minor</name>
    <dbReference type="NCBI Taxonomy" id="1195481"/>
    <lineage>
        <taxon>Eukaryota</taxon>
        <taxon>Fungi</taxon>
        <taxon>Fungi incertae sedis</taxon>
        <taxon>Mucoromycota</taxon>
        <taxon>Mucoromycotina</taxon>
        <taxon>Mucoromycetes</taxon>
        <taxon>Mucorales</taxon>
        <taxon>Lichtheimiaceae</taxon>
        <taxon>Circinella</taxon>
    </lineage>
</organism>
<dbReference type="SUPFAM" id="SSF56112">
    <property type="entry name" value="Protein kinase-like (PK-like)"/>
    <property type="match status" value="1"/>
</dbReference>
<feature type="compositionally biased region" description="Basic and acidic residues" evidence="5">
    <location>
        <begin position="672"/>
        <end position="684"/>
    </location>
</feature>
<feature type="binding site" evidence="4">
    <location>
        <position position="132"/>
    </location>
    <ligand>
        <name>ATP</name>
        <dbReference type="ChEBI" id="CHEBI:30616"/>
    </ligand>
</feature>
<feature type="compositionally biased region" description="Low complexity" evidence="5">
    <location>
        <begin position="447"/>
        <end position="481"/>
    </location>
</feature>
<dbReference type="Proteomes" id="UP000646827">
    <property type="component" value="Unassembled WGS sequence"/>
</dbReference>
<dbReference type="Gene3D" id="1.10.510.10">
    <property type="entry name" value="Transferase(Phosphotransferase) domain 1"/>
    <property type="match status" value="2"/>
</dbReference>
<evidence type="ECO:0000313" key="8">
    <source>
        <dbReference type="Proteomes" id="UP000646827"/>
    </source>
</evidence>
<feature type="compositionally biased region" description="Polar residues" evidence="5">
    <location>
        <begin position="79"/>
        <end position="88"/>
    </location>
</feature>
<dbReference type="OrthoDB" id="5979581at2759"/>
<dbReference type="InterPro" id="IPR011009">
    <property type="entry name" value="Kinase-like_dom_sf"/>
</dbReference>
<evidence type="ECO:0000313" key="7">
    <source>
        <dbReference type="EMBL" id="KAG2220885.1"/>
    </source>
</evidence>
<keyword evidence="2 4" id="KW-0547">Nucleotide-binding</keyword>
<feature type="compositionally biased region" description="Polar residues" evidence="5">
    <location>
        <begin position="631"/>
        <end position="641"/>
    </location>
</feature>
<proteinExistence type="predicted"/>
<evidence type="ECO:0000256" key="4">
    <source>
        <dbReference type="PROSITE-ProRule" id="PRU10141"/>
    </source>
</evidence>
<reference evidence="7 8" key="1">
    <citation type="submission" date="2020-12" db="EMBL/GenBank/DDBJ databases">
        <title>Metabolic potential, ecology and presence of endohyphal bacteria is reflected in genomic diversity of Mucoromycotina.</title>
        <authorList>
            <person name="Muszewska A."/>
            <person name="Okrasinska A."/>
            <person name="Steczkiewicz K."/>
            <person name="Drgas O."/>
            <person name="Orlowska M."/>
            <person name="Perlinska-Lenart U."/>
            <person name="Aleksandrzak-Piekarczyk T."/>
            <person name="Szatraj K."/>
            <person name="Zielenkiewicz U."/>
            <person name="Pilsyk S."/>
            <person name="Malc E."/>
            <person name="Mieczkowski P."/>
            <person name="Kruszewska J.S."/>
            <person name="Biernat P."/>
            <person name="Pawlowska J."/>
        </authorList>
    </citation>
    <scope>NUCLEOTIDE SEQUENCE [LARGE SCALE GENOMIC DNA]</scope>
    <source>
        <strain evidence="7 8">CBS 142.35</strain>
    </source>
</reference>
<dbReference type="PROSITE" id="PS50011">
    <property type="entry name" value="PROTEIN_KINASE_DOM"/>
    <property type="match status" value="1"/>
</dbReference>
<accession>A0A8H7S1F4</accession>
<dbReference type="EMBL" id="JAEPRB010000126">
    <property type="protein sequence ID" value="KAG2220885.1"/>
    <property type="molecule type" value="Genomic_DNA"/>
</dbReference>
<feature type="compositionally biased region" description="Basic residues" evidence="5">
    <location>
        <begin position="661"/>
        <end position="671"/>
    </location>
</feature>
<comment type="caution">
    <text evidence="7">The sequence shown here is derived from an EMBL/GenBank/DDBJ whole genome shotgun (WGS) entry which is preliminary data.</text>
</comment>
<dbReference type="GO" id="GO:0005524">
    <property type="term" value="F:ATP binding"/>
    <property type="evidence" value="ECO:0007669"/>
    <property type="project" value="UniProtKB-UniRule"/>
</dbReference>
<protein>
    <recommendedName>
        <fullName evidence="1">non-specific serine/threonine protein kinase</fullName>
        <ecNumber evidence="1">2.7.11.1</ecNumber>
    </recommendedName>
</protein>
<dbReference type="InterPro" id="IPR000719">
    <property type="entry name" value="Prot_kinase_dom"/>
</dbReference>
<feature type="compositionally biased region" description="Low complexity" evidence="5">
    <location>
        <begin position="493"/>
        <end position="508"/>
    </location>
</feature>
<dbReference type="InterPro" id="IPR017441">
    <property type="entry name" value="Protein_kinase_ATP_BS"/>
</dbReference>
<dbReference type="SMART" id="SM00220">
    <property type="entry name" value="S_TKc"/>
    <property type="match status" value="1"/>
</dbReference>
<evidence type="ECO:0000259" key="6">
    <source>
        <dbReference type="PROSITE" id="PS50011"/>
    </source>
</evidence>
<feature type="domain" description="Protein kinase" evidence="6">
    <location>
        <begin position="103"/>
        <end position="449"/>
    </location>
</feature>
<evidence type="ECO:0000256" key="2">
    <source>
        <dbReference type="ARBA" id="ARBA00022741"/>
    </source>
</evidence>
<gene>
    <name evidence="7" type="ORF">INT45_004053</name>
</gene>
<evidence type="ECO:0000256" key="5">
    <source>
        <dbReference type="SAM" id="MobiDB-lite"/>
    </source>
</evidence>
<feature type="compositionally biased region" description="Polar residues" evidence="5">
    <location>
        <begin position="41"/>
        <end position="61"/>
    </location>
</feature>
<evidence type="ECO:0000256" key="1">
    <source>
        <dbReference type="ARBA" id="ARBA00012513"/>
    </source>
</evidence>
<dbReference type="InterPro" id="IPR008271">
    <property type="entry name" value="Ser/Thr_kinase_AS"/>
</dbReference>
<keyword evidence="3 4" id="KW-0067">ATP-binding</keyword>
<dbReference type="Pfam" id="PF00069">
    <property type="entry name" value="Pkinase"/>
    <property type="match status" value="1"/>
</dbReference>
<dbReference type="PROSITE" id="PS00107">
    <property type="entry name" value="PROTEIN_KINASE_ATP"/>
    <property type="match status" value="1"/>
</dbReference>
<feature type="compositionally biased region" description="Low complexity" evidence="5">
    <location>
        <begin position="568"/>
        <end position="591"/>
    </location>
</feature>
<evidence type="ECO:0000256" key="3">
    <source>
        <dbReference type="ARBA" id="ARBA00022840"/>
    </source>
</evidence>
<dbReference type="Gene3D" id="3.30.200.20">
    <property type="entry name" value="Phosphorylase Kinase, domain 1"/>
    <property type="match status" value="1"/>
</dbReference>
<feature type="region of interest" description="Disordered" evidence="5">
    <location>
        <begin position="436"/>
        <end position="511"/>
    </location>
</feature>
<feature type="region of interest" description="Disordered" evidence="5">
    <location>
        <begin position="22"/>
        <end position="88"/>
    </location>
</feature>
<dbReference type="AlphaFoldDB" id="A0A8H7S1F4"/>
<dbReference type="GO" id="GO:0004674">
    <property type="term" value="F:protein serine/threonine kinase activity"/>
    <property type="evidence" value="ECO:0007669"/>
    <property type="project" value="UniProtKB-EC"/>
</dbReference>
<feature type="compositionally biased region" description="Basic residues" evidence="5">
    <location>
        <begin position="592"/>
        <end position="605"/>
    </location>
</feature>